<organism evidence="1 2">
    <name type="scientific">Fodinibius salicampi</name>
    <dbReference type="NCBI Taxonomy" id="1920655"/>
    <lineage>
        <taxon>Bacteria</taxon>
        <taxon>Pseudomonadati</taxon>
        <taxon>Balneolota</taxon>
        <taxon>Balneolia</taxon>
        <taxon>Balneolales</taxon>
        <taxon>Balneolaceae</taxon>
        <taxon>Fodinibius</taxon>
    </lineage>
</organism>
<comment type="caution">
    <text evidence="1">The sequence shown here is derived from an EMBL/GenBank/DDBJ whole genome shotgun (WGS) entry which is preliminary data.</text>
</comment>
<dbReference type="SUPFAM" id="SSF53756">
    <property type="entry name" value="UDP-Glycosyltransferase/glycogen phosphorylase"/>
    <property type="match status" value="1"/>
</dbReference>
<proteinExistence type="predicted"/>
<reference evidence="1 2" key="1">
    <citation type="submission" date="2021-11" db="EMBL/GenBank/DDBJ databases">
        <title>Aliifidinibius sp. nov., a new bacterium isolated from saline soil.</title>
        <authorList>
            <person name="Galisteo C."/>
            <person name="De La Haba R."/>
            <person name="Sanchez-Porro C."/>
            <person name="Ventosa A."/>
        </authorList>
    </citation>
    <scope>NUCLEOTIDE SEQUENCE [LARGE SCALE GENOMIC DNA]</scope>
    <source>
        <strain evidence="1 2">KACC 190600</strain>
    </source>
</reference>
<keyword evidence="2" id="KW-1185">Reference proteome</keyword>
<dbReference type="InterPro" id="IPR007554">
    <property type="entry name" value="Glycerophosphate_synth"/>
</dbReference>
<dbReference type="Pfam" id="PF04464">
    <property type="entry name" value="Glyphos_transf"/>
    <property type="match status" value="1"/>
</dbReference>
<evidence type="ECO:0000313" key="1">
    <source>
        <dbReference type="EMBL" id="MCW9713578.1"/>
    </source>
</evidence>
<dbReference type="InterPro" id="IPR043148">
    <property type="entry name" value="TagF_C"/>
</dbReference>
<dbReference type="RefSeq" id="WP_265790384.1">
    <property type="nucleotide sequence ID" value="NZ_BAABRS010000003.1"/>
</dbReference>
<dbReference type="EMBL" id="JAJNDC010000003">
    <property type="protein sequence ID" value="MCW9713578.1"/>
    <property type="molecule type" value="Genomic_DNA"/>
</dbReference>
<sequence length="422" mass="49927">MDNIPAAKRKYTDISIADQIRQYQQRYEQVLKRLKNKSVITVGFQVIHRSIWKYDRIYQLMDQDPFFNPVVFVCPYLREGKKQMLEEMNDTCELMESKGYETIKTYDERNDSWINIKEKVQPDIVFFSVPFDYTEDQYRIHHFTDSLSCYVPYFFTTNGKEGGNYDGPFHNLVWRNFYETDIHKRYAQKYARNNAENVVVSGYPQLDNFLYESADSVSDPWPFTDHKKIIWAPHHTIDGQGQGLNYSTFKQYHAVFKDMAREYADHIQIAFKPHPMLKEKLYKDEEWGKVRADHYYQFWDEVENGLLEQSDYTDLFLTSDALIHDCSSFMAEYLSTSKPALYLLHDDNVDSRLHEFGKMALDNHYHAKDTEDIHVFVKSQVLKGRDPMQKERLQFVGQHLKAGNGKPASKNIVNYIKMMIKG</sequence>
<accession>A0ABT3Q0E1</accession>
<dbReference type="Gene3D" id="3.40.50.12580">
    <property type="match status" value="1"/>
</dbReference>
<evidence type="ECO:0000313" key="2">
    <source>
        <dbReference type="Proteomes" id="UP001207337"/>
    </source>
</evidence>
<name>A0ABT3Q0E1_9BACT</name>
<protein>
    <submittedName>
        <fullName evidence="1">CDP-glycerol glycerophosphotransferase family protein</fullName>
    </submittedName>
</protein>
<gene>
    <name evidence="1" type="ORF">LQ318_11770</name>
</gene>
<dbReference type="Proteomes" id="UP001207337">
    <property type="component" value="Unassembled WGS sequence"/>
</dbReference>